<keyword evidence="2" id="KW-0812">Transmembrane</keyword>
<dbReference type="GeneID" id="63689152"/>
<feature type="transmembrane region" description="Helical" evidence="2">
    <location>
        <begin position="20"/>
        <end position="40"/>
    </location>
</feature>
<keyword evidence="4" id="KW-1185">Reference proteome</keyword>
<organism evidence="3 4">
    <name type="scientific">Dacryopinax primogenitus (strain DJM 731)</name>
    <name type="common">Brown rot fungus</name>
    <dbReference type="NCBI Taxonomy" id="1858805"/>
    <lineage>
        <taxon>Eukaryota</taxon>
        <taxon>Fungi</taxon>
        <taxon>Dikarya</taxon>
        <taxon>Basidiomycota</taxon>
        <taxon>Agaricomycotina</taxon>
        <taxon>Dacrymycetes</taxon>
        <taxon>Dacrymycetales</taxon>
        <taxon>Dacrymycetaceae</taxon>
        <taxon>Dacryopinax</taxon>
    </lineage>
</organism>
<reference evidence="3 4" key="1">
    <citation type="journal article" date="2012" name="Science">
        <title>The Paleozoic origin of enzymatic lignin decomposition reconstructed from 31 fungal genomes.</title>
        <authorList>
            <person name="Floudas D."/>
            <person name="Binder M."/>
            <person name="Riley R."/>
            <person name="Barry K."/>
            <person name="Blanchette R.A."/>
            <person name="Henrissat B."/>
            <person name="Martinez A.T."/>
            <person name="Otillar R."/>
            <person name="Spatafora J.W."/>
            <person name="Yadav J.S."/>
            <person name="Aerts A."/>
            <person name="Benoit I."/>
            <person name="Boyd A."/>
            <person name="Carlson A."/>
            <person name="Copeland A."/>
            <person name="Coutinho P.M."/>
            <person name="de Vries R.P."/>
            <person name="Ferreira P."/>
            <person name="Findley K."/>
            <person name="Foster B."/>
            <person name="Gaskell J."/>
            <person name="Glotzer D."/>
            <person name="Gorecki P."/>
            <person name="Heitman J."/>
            <person name="Hesse C."/>
            <person name="Hori C."/>
            <person name="Igarashi K."/>
            <person name="Jurgens J.A."/>
            <person name="Kallen N."/>
            <person name="Kersten P."/>
            <person name="Kohler A."/>
            <person name="Kuees U."/>
            <person name="Kumar T.K.A."/>
            <person name="Kuo A."/>
            <person name="LaButti K."/>
            <person name="Larrondo L.F."/>
            <person name="Lindquist E."/>
            <person name="Ling A."/>
            <person name="Lombard V."/>
            <person name="Lucas S."/>
            <person name="Lundell T."/>
            <person name="Martin R."/>
            <person name="McLaughlin D.J."/>
            <person name="Morgenstern I."/>
            <person name="Morin E."/>
            <person name="Murat C."/>
            <person name="Nagy L.G."/>
            <person name="Nolan M."/>
            <person name="Ohm R.A."/>
            <person name="Patyshakuliyeva A."/>
            <person name="Rokas A."/>
            <person name="Ruiz-Duenas F.J."/>
            <person name="Sabat G."/>
            <person name="Salamov A."/>
            <person name="Samejima M."/>
            <person name="Schmutz J."/>
            <person name="Slot J.C."/>
            <person name="St John F."/>
            <person name="Stenlid J."/>
            <person name="Sun H."/>
            <person name="Sun S."/>
            <person name="Syed K."/>
            <person name="Tsang A."/>
            <person name="Wiebenga A."/>
            <person name="Young D."/>
            <person name="Pisabarro A."/>
            <person name="Eastwood D.C."/>
            <person name="Martin F."/>
            <person name="Cullen D."/>
            <person name="Grigoriev I.V."/>
            <person name="Hibbett D.S."/>
        </authorList>
    </citation>
    <scope>NUCLEOTIDE SEQUENCE [LARGE SCALE GENOMIC DNA]</scope>
    <source>
        <strain evidence="3 4">DJM-731 SS1</strain>
    </source>
</reference>
<feature type="transmembrane region" description="Helical" evidence="2">
    <location>
        <begin position="75"/>
        <end position="95"/>
    </location>
</feature>
<evidence type="ECO:0000313" key="4">
    <source>
        <dbReference type="Proteomes" id="UP000030653"/>
    </source>
</evidence>
<evidence type="ECO:0000256" key="2">
    <source>
        <dbReference type="SAM" id="Phobius"/>
    </source>
</evidence>
<dbReference type="EMBL" id="JH795878">
    <property type="protein sequence ID" value="EJT97146.1"/>
    <property type="molecule type" value="Genomic_DNA"/>
</dbReference>
<feature type="transmembrane region" description="Helical" evidence="2">
    <location>
        <begin position="177"/>
        <end position="200"/>
    </location>
</feature>
<feature type="region of interest" description="Disordered" evidence="1">
    <location>
        <begin position="368"/>
        <end position="400"/>
    </location>
</feature>
<dbReference type="HOGENOM" id="CLU_069679_0_0_1"/>
<sequence length="400" mass="43114">MDNSTNLNCGSVNTDVSGVAVRVSLYASVTIGLIMMRWFTHDMDAFQDAARTSFITSIALVISSLVSLYGGAGLALVDALVVTTVTSLVMAYAFIVGSQGTAYARHIGANKFEMTYTLALAAVLHTILWMAFGIVVWRDPSNFGNGAIEGCFPNPNLNVVFWVVGLTLSPTNASLRAFAISEFAIGGGLGILSTIASFIFTKLSKTQFEAVEYDVGRMRQTGPMTHHGPLPHLRPNGSQENPPIIADQLEGGPQAVLADGVAGPRVDQERRAARPANRLIVWLNTPTVKKIGLWWKPIAGIGGIIGYLYLIVTTESLITVNNQRATTNSLTFGQILSLVLLLDQIIFQPMTQIFNHLLERAVQKQKEIRRQSNANRGTGPYELSPITATPSPAGEDALAK</sequence>
<name>M5FV25_DACPD</name>
<dbReference type="AlphaFoldDB" id="M5FV25"/>
<feature type="transmembrane region" description="Helical" evidence="2">
    <location>
        <begin position="116"/>
        <end position="137"/>
    </location>
</feature>
<dbReference type="Proteomes" id="UP000030653">
    <property type="component" value="Unassembled WGS sequence"/>
</dbReference>
<feature type="transmembrane region" description="Helical" evidence="2">
    <location>
        <begin position="52"/>
        <end position="69"/>
    </location>
</feature>
<evidence type="ECO:0000313" key="3">
    <source>
        <dbReference type="EMBL" id="EJT97146.1"/>
    </source>
</evidence>
<feature type="transmembrane region" description="Helical" evidence="2">
    <location>
        <begin position="293"/>
        <end position="312"/>
    </location>
</feature>
<dbReference type="OrthoDB" id="3395149at2759"/>
<proteinExistence type="predicted"/>
<keyword evidence="2" id="KW-1133">Transmembrane helix</keyword>
<keyword evidence="2" id="KW-0472">Membrane</keyword>
<gene>
    <name evidence="3" type="ORF">DACRYDRAFT_25266</name>
</gene>
<accession>M5FV25</accession>
<dbReference type="RefSeq" id="XP_040624044.1">
    <property type="nucleotide sequence ID" value="XM_040774090.1"/>
</dbReference>
<protein>
    <submittedName>
        <fullName evidence="3">Uncharacterized protein</fullName>
    </submittedName>
</protein>
<evidence type="ECO:0000256" key="1">
    <source>
        <dbReference type="SAM" id="MobiDB-lite"/>
    </source>
</evidence>